<dbReference type="Pfam" id="PF00144">
    <property type="entry name" value="Beta-lactamase"/>
    <property type="match status" value="1"/>
</dbReference>
<evidence type="ECO:0000313" key="4">
    <source>
        <dbReference type="EMBL" id="KAI9633339.1"/>
    </source>
</evidence>
<comment type="caution">
    <text evidence="4">The sequence shown here is derived from an EMBL/GenBank/DDBJ whole genome shotgun (WGS) entry which is preliminary data.</text>
</comment>
<dbReference type="Gene3D" id="3.40.710.10">
    <property type="entry name" value="DD-peptidase/beta-lactamase superfamily"/>
    <property type="match status" value="1"/>
</dbReference>
<feature type="signal peptide" evidence="2">
    <location>
        <begin position="1"/>
        <end position="17"/>
    </location>
</feature>
<organism evidence="4 5">
    <name type="scientific">Dioszegia hungarica</name>
    <dbReference type="NCBI Taxonomy" id="4972"/>
    <lineage>
        <taxon>Eukaryota</taxon>
        <taxon>Fungi</taxon>
        <taxon>Dikarya</taxon>
        <taxon>Basidiomycota</taxon>
        <taxon>Agaricomycotina</taxon>
        <taxon>Tremellomycetes</taxon>
        <taxon>Tremellales</taxon>
        <taxon>Bulleribasidiaceae</taxon>
        <taxon>Dioszegia</taxon>
    </lineage>
</organism>
<dbReference type="SUPFAM" id="SSF56601">
    <property type="entry name" value="beta-lactamase/transpeptidase-like"/>
    <property type="match status" value="1"/>
</dbReference>
<gene>
    <name evidence="4" type="ORF">MKK02DRAFT_39320</name>
</gene>
<evidence type="ECO:0000256" key="1">
    <source>
        <dbReference type="ARBA" id="ARBA00038215"/>
    </source>
</evidence>
<sequence length="551" mass="58718">MLLLIRYLLGLLPLIRSTPNNSRVTNETTYFAIASNTKLFTAVALSLMIEDGTKLPNGQLLEVTSSMKDVVPGWAMENATAGNEITLRDVMSMRSGLPQHILAITPSDSPTTAAGRTPFLTQNVPSGQNGTYQYSNHNYEILASIPTYLLNVSIETYVQDRIFTPLGMGATRNASFAGTKERSMGYLRSAPNVTACAALLAGGGNITDLSCLGRPEAFDFWTEGTNGGFYGGAGINLRGVDMIKWAKELMKPSVLPSAAVNRLKTLVPAANTDAPTNSSSLVETIAYQAGLISQWYRGHKIYIHDGALPGSNSYFAWSPDSGVGVLVAANEDPYSVYINNVIVNTVLDDLLGLAPIDWETRFIEGFLGSGGSISPSGAMAGSIPTTGSTSNTTTSAIARRPAPEGYANTTFIDRAYGNLTLLPLNLSSPASYLSACIPASYFLNAIAVPLSLNLTAPTYYAAYNHSIVSHFIFTHFDGPLYNYTTLFVRDRLDAMGRVDGLTAKVYAMGSAVFAEGGVGMFGNFALPAAGLALDPVEVDVKDKATAFFGRV</sequence>
<name>A0AA38H6T5_9TREE</name>
<dbReference type="Proteomes" id="UP001164286">
    <property type="component" value="Unassembled WGS sequence"/>
</dbReference>
<accession>A0AA38H6T5</accession>
<dbReference type="InterPro" id="IPR050491">
    <property type="entry name" value="AmpC-like"/>
</dbReference>
<dbReference type="InterPro" id="IPR012338">
    <property type="entry name" value="Beta-lactam/transpept-like"/>
</dbReference>
<comment type="similarity">
    <text evidence="1">Belongs to the peptidase S12 family.</text>
</comment>
<feature type="domain" description="Beta-lactamase-related" evidence="3">
    <location>
        <begin position="26"/>
        <end position="333"/>
    </location>
</feature>
<dbReference type="PANTHER" id="PTHR46825">
    <property type="entry name" value="D-ALANYL-D-ALANINE-CARBOXYPEPTIDASE/ENDOPEPTIDASE AMPH"/>
    <property type="match status" value="1"/>
</dbReference>
<protein>
    <submittedName>
        <fullName evidence="4">Beta-lactamase/transpeptidase-like protein</fullName>
    </submittedName>
</protein>
<dbReference type="GeneID" id="77729741"/>
<dbReference type="EMBL" id="JAKWFO010000011">
    <property type="protein sequence ID" value="KAI9633339.1"/>
    <property type="molecule type" value="Genomic_DNA"/>
</dbReference>
<reference evidence="4" key="1">
    <citation type="journal article" date="2022" name="G3 (Bethesda)">
        <title>High quality genome of the basidiomycete yeast Dioszegia hungarica PDD-24b-2 isolated from cloud water.</title>
        <authorList>
            <person name="Jarrige D."/>
            <person name="Haridas S."/>
            <person name="Bleykasten-Grosshans C."/>
            <person name="Joly M."/>
            <person name="Nadalig T."/>
            <person name="Sancelme M."/>
            <person name="Vuilleumier S."/>
            <person name="Grigoriev I.V."/>
            <person name="Amato P."/>
            <person name="Bringel F."/>
        </authorList>
    </citation>
    <scope>NUCLEOTIDE SEQUENCE</scope>
    <source>
        <strain evidence="4">PDD-24b-2</strain>
    </source>
</reference>
<evidence type="ECO:0000256" key="2">
    <source>
        <dbReference type="SAM" id="SignalP"/>
    </source>
</evidence>
<keyword evidence="2" id="KW-0732">Signal</keyword>
<dbReference type="PANTHER" id="PTHR46825:SF9">
    <property type="entry name" value="BETA-LACTAMASE-RELATED DOMAIN-CONTAINING PROTEIN"/>
    <property type="match status" value="1"/>
</dbReference>
<proteinExistence type="inferred from homology"/>
<dbReference type="InterPro" id="IPR001466">
    <property type="entry name" value="Beta-lactam-related"/>
</dbReference>
<feature type="chain" id="PRO_5041242840" evidence="2">
    <location>
        <begin position="18"/>
        <end position="551"/>
    </location>
</feature>
<dbReference type="AlphaFoldDB" id="A0AA38H6T5"/>
<dbReference type="RefSeq" id="XP_052943116.1">
    <property type="nucleotide sequence ID" value="XM_053090536.1"/>
</dbReference>
<evidence type="ECO:0000259" key="3">
    <source>
        <dbReference type="Pfam" id="PF00144"/>
    </source>
</evidence>
<evidence type="ECO:0000313" key="5">
    <source>
        <dbReference type="Proteomes" id="UP001164286"/>
    </source>
</evidence>
<keyword evidence="5" id="KW-1185">Reference proteome</keyword>